<dbReference type="PANTHER" id="PTHR48048:SF88">
    <property type="entry name" value="GLYCOSYLTRANSFERASE"/>
    <property type="match status" value="1"/>
</dbReference>
<keyword evidence="2 4" id="KW-0808">Transferase</keyword>
<keyword evidence="3" id="KW-0732">Signal</keyword>
<protein>
    <submittedName>
        <fullName evidence="4">Hydroquinone glucosyltransferase</fullName>
        <ecNumber evidence="4">2.4.1.218</ecNumber>
    </submittedName>
</protein>
<dbReference type="InterPro" id="IPR002213">
    <property type="entry name" value="UDP_glucos_trans"/>
</dbReference>
<dbReference type="Proteomes" id="UP001567538">
    <property type="component" value="Unassembled WGS sequence"/>
</dbReference>
<gene>
    <name evidence="4" type="ORF">AAHA92_19219</name>
</gene>
<reference evidence="4 5" key="1">
    <citation type="submission" date="2024-06" db="EMBL/GenBank/DDBJ databases">
        <title>A chromosome level genome sequence of Diviner's sage (Salvia divinorum).</title>
        <authorList>
            <person name="Ford S.A."/>
            <person name="Ro D.-K."/>
            <person name="Ness R.W."/>
            <person name="Phillips M.A."/>
        </authorList>
    </citation>
    <scope>NUCLEOTIDE SEQUENCE [LARGE SCALE GENOMIC DNA]</scope>
    <source>
        <strain evidence="4">SAF-2024a</strain>
        <tissue evidence="4">Leaf</tissue>
    </source>
</reference>
<comment type="caution">
    <text evidence="4">The sequence shown here is derived from an EMBL/GenBank/DDBJ whole genome shotgun (WGS) entry which is preliminary data.</text>
</comment>
<keyword evidence="4" id="KW-0328">Glycosyltransferase</keyword>
<dbReference type="EC" id="2.4.1.218" evidence="4"/>
<evidence type="ECO:0000256" key="2">
    <source>
        <dbReference type="ARBA" id="ARBA00022679"/>
    </source>
</evidence>
<feature type="signal peptide" evidence="3">
    <location>
        <begin position="1"/>
        <end position="23"/>
    </location>
</feature>
<accession>A0ABD1H4M8</accession>
<keyword evidence="5" id="KW-1185">Reference proteome</keyword>
<comment type="similarity">
    <text evidence="1">Belongs to the UDP-glycosyltransferase family.</text>
</comment>
<dbReference type="SUPFAM" id="SSF53756">
    <property type="entry name" value="UDP-Glycosyltransferase/glycogen phosphorylase"/>
    <property type="match status" value="1"/>
</dbReference>
<feature type="chain" id="PRO_5044825674" evidence="3">
    <location>
        <begin position="24"/>
        <end position="457"/>
    </location>
</feature>
<proteinExistence type="inferred from homology"/>
<evidence type="ECO:0000313" key="5">
    <source>
        <dbReference type="Proteomes" id="UP001567538"/>
    </source>
</evidence>
<dbReference type="EMBL" id="JBEAFC010000007">
    <property type="protein sequence ID" value="KAL1551365.1"/>
    <property type="molecule type" value="Genomic_DNA"/>
</dbReference>
<dbReference type="InterPro" id="IPR050481">
    <property type="entry name" value="UDP-glycosyltransf_plant"/>
</dbReference>
<dbReference type="AlphaFoldDB" id="A0ABD1H4M8"/>
<dbReference type="Pfam" id="PF00201">
    <property type="entry name" value="UDPGT"/>
    <property type="match status" value="1"/>
</dbReference>
<dbReference type="PANTHER" id="PTHR48048">
    <property type="entry name" value="GLYCOSYLTRANSFERASE"/>
    <property type="match status" value="1"/>
</dbReference>
<name>A0ABD1H4M8_SALDI</name>
<dbReference type="FunFam" id="3.40.50.2000:FF:000056">
    <property type="entry name" value="Glycosyltransferase"/>
    <property type="match status" value="1"/>
</dbReference>
<organism evidence="4 5">
    <name type="scientific">Salvia divinorum</name>
    <name type="common">Maria pastora</name>
    <name type="synonym">Diviner's sage</name>
    <dbReference type="NCBI Taxonomy" id="28513"/>
    <lineage>
        <taxon>Eukaryota</taxon>
        <taxon>Viridiplantae</taxon>
        <taxon>Streptophyta</taxon>
        <taxon>Embryophyta</taxon>
        <taxon>Tracheophyta</taxon>
        <taxon>Spermatophyta</taxon>
        <taxon>Magnoliopsida</taxon>
        <taxon>eudicotyledons</taxon>
        <taxon>Gunneridae</taxon>
        <taxon>Pentapetalae</taxon>
        <taxon>asterids</taxon>
        <taxon>lamiids</taxon>
        <taxon>Lamiales</taxon>
        <taxon>Lamiaceae</taxon>
        <taxon>Nepetoideae</taxon>
        <taxon>Mentheae</taxon>
        <taxon>Salviinae</taxon>
        <taxon>Salvia</taxon>
        <taxon>Salvia subgen. Calosphace</taxon>
    </lineage>
</organism>
<evidence type="ECO:0000256" key="3">
    <source>
        <dbReference type="SAM" id="SignalP"/>
    </source>
</evidence>
<dbReference type="GO" id="GO:0050505">
    <property type="term" value="F:hydroquinone glucosyltransferase activity"/>
    <property type="evidence" value="ECO:0007669"/>
    <property type="project" value="UniProtKB-EC"/>
</dbReference>
<evidence type="ECO:0000256" key="1">
    <source>
        <dbReference type="ARBA" id="ARBA00009995"/>
    </source>
</evidence>
<evidence type="ECO:0000313" key="4">
    <source>
        <dbReference type="EMBL" id="KAL1551365.1"/>
    </source>
</evidence>
<dbReference type="Gene3D" id="3.40.50.2000">
    <property type="entry name" value="Glycogen Phosphorylase B"/>
    <property type="match status" value="2"/>
</dbReference>
<sequence>MSADANATLVFIPFPLMSHLVSAVETAKLLADRDDRLSITVLLMKLPVDTMIGSYTNNPPHTRINFLHLQENKSVTPGMLGAKNRTLLLVESQKGLVRDAVAEMMESQKGRLAGFVLDMFCTPMIDVANELGAPAYIFFPSGSAYLGLMLHLQSLSNDRGKNLKEYEDSDVEISIPTYANPVPGKAWPADVFDKEIVIRDFARAFRDSRGIVVNTFLEFEPHAISSLSADARIPPVYPVGPLIQGGGEETGEDKQKREKIITWLDKQPHSSVKEIATALEKSGVRFLWSLRKPPPEETVEFPGEYENPEQVLPEGFLRNTTGIGKVIGWAPQMAVLSHPAVGGFVWHCGWNSVLESVWCGVPMAAWLLSADQQTNAFLLVKEFEMAVEIKIDYRSDRNVIVGAGTIESAIRQLMDPENKIRLKVKELHDKSRVALVEGGSSYNFLGRLLENIMDNTH</sequence>
<dbReference type="CDD" id="cd03784">
    <property type="entry name" value="GT1_Gtf-like"/>
    <property type="match status" value="1"/>
</dbReference>